<comment type="caution">
    <text evidence="1">The sequence shown here is derived from an EMBL/GenBank/DDBJ whole genome shotgun (WGS) entry which is preliminary data.</text>
</comment>
<name>A0ABP3SIN8_9ACTN</name>
<dbReference type="Proteomes" id="UP001500957">
    <property type="component" value="Unassembled WGS sequence"/>
</dbReference>
<accession>A0ABP3SIN8</accession>
<proteinExistence type="predicted"/>
<dbReference type="InterPro" id="IPR053860">
    <property type="entry name" value="DUF6932"/>
</dbReference>
<dbReference type="RefSeq" id="WP_344609030.1">
    <property type="nucleotide sequence ID" value="NZ_BAAAHE010000049.1"/>
</dbReference>
<protein>
    <submittedName>
        <fullName evidence="1">Uncharacterized protein</fullName>
    </submittedName>
</protein>
<dbReference type="EMBL" id="BAAAHE010000049">
    <property type="protein sequence ID" value="GAA0635745.1"/>
    <property type="molecule type" value="Genomic_DNA"/>
</dbReference>
<evidence type="ECO:0000313" key="1">
    <source>
        <dbReference type="EMBL" id="GAA0635745.1"/>
    </source>
</evidence>
<organism evidence="1 2">
    <name type="scientific">Sporichthya brevicatena</name>
    <dbReference type="NCBI Taxonomy" id="171442"/>
    <lineage>
        <taxon>Bacteria</taxon>
        <taxon>Bacillati</taxon>
        <taxon>Actinomycetota</taxon>
        <taxon>Actinomycetes</taxon>
        <taxon>Sporichthyales</taxon>
        <taxon>Sporichthyaceae</taxon>
        <taxon>Sporichthya</taxon>
    </lineage>
</organism>
<reference evidence="2" key="1">
    <citation type="journal article" date="2019" name="Int. J. Syst. Evol. Microbiol.">
        <title>The Global Catalogue of Microorganisms (GCM) 10K type strain sequencing project: providing services to taxonomists for standard genome sequencing and annotation.</title>
        <authorList>
            <consortium name="The Broad Institute Genomics Platform"/>
            <consortium name="The Broad Institute Genome Sequencing Center for Infectious Disease"/>
            <person name="Wu L."/>
            <person name="Ma J."/>
        </authorList>
    </citation>
    <scope>NUCLEOTIDE SEQUENCE [LARGE SCALE GENOMIC DNA]</scope>
    <source>
        <strain evidence="2">JCM 10671</strain>
    </source>
</reference>
<evidence type="ECO:0000313" key="2">
    <source>
        <dbReference type="Proteomes" id="UP001500957"/>
    </source>
</evidence>
<gene>
    <name evidence="1" type="ORF">GCM10009547_44900</name>
</gene>
<dbReference type="Pfam" id="PF22014">
    <property type="entry name" value="DUF6932"/>
    <property type="match status" value="1"/>
</dbReference>
<keyword evidence="2" id="KW-1185">Reference proteome</keyword>
<sequence length="144" mass="16084">MLPPFDPVGRLPDGEYEADWQEIVERFGWNERRRRLLDGLAEAIDLLVAAGCKRVWLNGSFVTAKDEPADFDACWDTDGVDLEVLDPLLLDLSGGRVSQKQRFGGELFPNVVETGSGLSFAEFFRNDRDTGRKGIVVLRIGETP</sequence>